<dbReference type="InterPro" id="IPR005673">
    <property type="entry name" value="ABC_phos-bd_PstS"/>
</dbReference>
<dbReference type="HOGENOM" id="CLU_034528_1_0_4"/>
<dbReference type="PANTHER" id="PTHR42996">
    <property type="entry name" value="PHOSPHATE-BINDING PROTEIN PSTS"/>
    <property type="match status" value="1"/>
</dbReference>
<dbReference type="NCBIfam" id="TIGR00975">
    <property type="entry name" value="3a0107s03"/>
    <property type="match status" value="1"/>
</dbReference>
<evidence type="ECO:0000256" key="1">
    <source>
        <dbReference type="ARBA" id="ARBA00002841"/>
    </source>
</evidence>
<dbReference type="AlphaFoldDB" id="Q478D5"/>
<dbReference type="PIRSF" id="PIRSF002756">
    <property type="entry name" value="PstS"/>
    <property type="match status" value="1"/>
</dbReference>
<protein>
    <recommendedName>
        <fullName evidence="4 7">Phosphate-binding protein PstS</fullName>
    </recommendedName>
</protein>
<feature type="domain" description="PBP" evidence="10">
    <location>
        <begin position="28"/>
        <end position="238"/>
    </location>
</feature>
<evidence type="ECO:0000256" key="5">
    <source>
        <dbReference type="ARBA" id="ARBA00022448"/>
    </source>
</evidence>
<proteinExistence type="inferred from homology"/>
<accession>Q478D5</accession>
<comment type="subunit">
    <text evidence="3 7">The complex is composed of two ATP-binding proteins (PstB), two transmembrane proteins (PstC and PstA) and a solute-binding protein (PstS).</text>
</comment>
<comment type="function">
    <text evidence="1 7">Part of the ABC transporter complex PstSACB involved in phosphate import.</text>
</comment>
<feature type="binding site" evidence="8">
    <location>
        <begin position="33"/>
        <end position="35"/>
    </location>
    <ligand>
        <name>phosphate</name>
        <dbReference type="ChEBI" id="CHEBI:43474"/>
    </ligand>
</feature>
<evidence type="ECO:0000313" key="11">
    <source>
        <dbReference type="EMBL" id="AAZ48796.1"/>
    </source>
</evidence>
<dbReference type="PANTHER" id="PTHR42996:SF1">
    <property type="entry name" value="PHOSPHATE-BINDING PROTEIN PSTS"/>
    <property type="match status" value="1"/>
</dbReference>
<keyword evidence="6 7" id="KW-0592">Phosphate transport</keyword>
<feature type="binding site" evidence="8">
    <location>
        <position position="62"/>
    </location>
    <ligand>
        <name>phosphate</name>
        <dbReference type="ChEBI" id="CHEBI:43474"/>
    </ligand>
</feature>
<dbReference type="CDD" id="cd13565">
    <property type="entry name" value="PBP2_PstS"/>
    <property type="match status" value="1"/>
</dbReference>
<feature type="chain" id="PRO_5004232937" description="Phosphate-binding protein PstS" evidence="9">
    <location>
        <begin position="25"/>
        <end position="351"/>
    </location>
</feature>
<dbReference type="EMBL" id="CP000089">
    <property type="protein sequence ID" value="AAZ48796.1"/>
    <property type="molecule type" value="Genomic_DNA"/>
</dbReference>
<reference evidence="11" key="1">
    <citation type="submission" date="2005-08" db="EMBL/GenBank/DDBJ databases">
        <title>Complete sequence of Dechloromonas aromatica RCB.</title>
        <authorList>
            <person name="Salinero K.K."/>
            <person name="Copeland A."/>
            <person name="Lucas S."/>
            <person name="Lapidus A."/>
            <person name="Barry K."/>
            <person name="Detter J.C."/>
            <person name="Glavina T."/>
            <person name="Hammon N."/>
            <person name="Israni S."/>
            <person name="Pitluck S."/>
            <person name="Di Bartolo G."/>
            <person name="Trong S."/>
            <person name="Schmutz J."/>
            <person name="Larimer F."/>
            <person name="Land M."/>
            <person name="Ivanova N."/>
            <person name="Richardson P."/>
        </authorList>
    </citation>
    <scope>NUCLEOTIDE SEQUENCE</scope>
    <source>
        <strain evidence="11">RCB</strain>
    </source>
</reference>
<dbReference type="GO" id="GO:0042301">
    <property type="term" value="F:phosphate ion binding"/>
    <property type="evidence" value="ECO:0007669"/>
    <property type="project" value="InterPro"/>
</dbReference>
<keyword evidence="9" id="KW-0732">Signal</keyword>
<dbReference type="STRING" id="159087.Daro_4070"/>
<evidence type="ECO:0000256" key="8">
    <source>
        <dbReference type="PIRSR" id="PIRSR002756-1"/>
    </source>
</evidence>
<dbReference type="Gene3D" id="3.40.190.10">
    <property type="entry name" value="Periplasmic binding protein-like II"/>
    <property type="match status" value="2"/>
</dbReference>
<comment type="similarity">
    <text evidence="2 7">Belongs to the PstS family.</text>
</comment>
<organism evidence="11">
    <name type="scientific">Dechloromonas aromatica (strain RCB)</name>
    <dbReference type="NCBI Taxonomy" id="159087"/>
    <lineage>
        <taxon>Bacteria</taxon>
        <taxon>Pseudomonadati</taxon>
        <taxon>Pseudomonadota</taxon>
        <taxon>Betaproteobacteria</taxon>
        <taxon>Rhodocyclales</taxon>
        <taxon>Azonexaceae</taxon>
        <taxon>Dechloromonas</taxon>
    </lineage>
</organism>
<feature type="binding site" evidence="8">
    <location>
        <position position="80"/>
    </location>
    <ligand>
        <name>phosphate</name>
        <dbReference type="ChEBI" id="CHEBI:43474"/>
    </ligand>
</feature>
<dbReference type="eggNOG" id="COG0226">
    <property type="taxonomic scope" value="Bacteria"/>
</dbReference>
<dbReference type="Pfam" id="PF12849">
    <property type="entry name" value="PBP_like_2"/>
    <property type="match status" value="1"/>
</dbReference>
<dbReference type="SUPFAM" id="SSF53850">
    <property type="entry name" value="Periplasmic binding protein-like II"/>
    <property type="match status" value="1"/>
</dbReference>
<evidence type="ECO:0000256" key="2">
    <source>
        <dbReference type="ARBA" id="ARBA00008725"/>
    </source>
</evidence>
<evidence type="ECO:0000256" key="7">
    <source>
        <dbReference type="PIRNR" id="PIRNR002756"/>
    </source>
</evidence>
<evidence type="ECO:0000256" key="4">
    <source>
        <dbReference type="ARBA" id="ARBA00021889"/>
    </source>
</evidence>
<evidence type="ECO:0000256" key="6">
    <source>
        <dbReference type="ARBA" id="ARBA00022592"/>
    </source>
</evidence>
<feature type="binding site" evidence="8">
    <location>
        <begin position="162"/>
        <end position="164"/>
    </location>
    <ligand>
        <name>phosphate</name>
        <dbReference type="ChEBI" id="CHEBI:43474"/>
    </ligand>
</feature>
<evidence type="ECO:0000259" key="10">
    <source>
        <dbReference type="Pfam" id="PF12849"/>
    </source>
</evidence>
<name>Q478D5_DECAR</name>
<sequence>MQSPMSRAALLAAALFLYASTLIAAEPMTGAGSSAAYPIYKLWADQLKREGGFVLNYDPVGSSAGVERARARQADFGATDVALKSEQLAKDNLILFPTVITGAVPVINLPKMEKPLVLDGPTLARIFLGEIEHWDAPEIRALNPGLSLPAKPIVAVVRSDGSGTTYNFADYLAKVSPAWKQKMGVATNLKWPASFTSVKGSKGVAEAVKSTPGSISYVDYNYVLDYKLTGAAMKNADGAIVEAGPYTFREALAQSVWKQTGDFTQTLTNQTGKSSWPITMGTFIVMPRVSNNPERTIQVTRFFTEAFMRGDDLAKQANFVRLPSIIQGKAFRVISEIVDAKGVPIGINSLR</sequence>
<evidence type="ECO:0000256" key="9">
    <source>
        <dbReference type="SAM" id="SignalP"/>
    </source>
</evidence>
<keyword evidence="5 7" id="KW-0813">Transport</keyword>
<dbReference type="KEGG" id="dar:Daro_4070"/>
<gene>
    <name evidence="11" type="ordered locus">Daro_4070</name>
</gene>
<dbReference type="GO" id="GO:0035435">
    <property type="term" value="P:phosphate ion transmembrane transport"/>
    <property type="evidence" value="ECO:0007669"/>
    <property type="project" value="InterPro"/>
</dbReference>
<dbReference type="InterPro" id="IPR050962">
    <property type="entry name" value="Phosphate-bind_PstS"/>
</dbReference>
<dbReference type="InterPro" id="IPR024370">
    <property type="entry name" value="PBP_domain"/>
</dbReference>
<evidence type="ECO:0000256" key="3">
    <source>
        <dbReference type="ARBA" id="ARBA00011529"/>
    </source>
</evidence>
<feature type="signal peptide" evidence="9">
    <location>
        <begin position="1"/>
        <end position="24"/>
    </location>
</feature>
<dbReference type="GO" id="GO:0043190">
    <property type="term" value="C:ATP-binding cassette (ABC) transporter complex"/>
    <property type="evidence" value="ECO:0007669"/>
    <property type="project" value="InterPro"/>
</dbReference>